<feature type="chain" id="PRO_5042961549" evidence="1">
    <location>
        <begin position="22"/>
        <end position="649"/>
    </location>
</feature>
<organism evidence="2 3">
    <name type="scientific">Rubellicoccus peritrichatus</name>
    <dbReference type="NCBI Taxonomy" id="3080537"/>
    <lineage>
        <taxon>Bacteria</taxon>
        <taxon>Pseudomonadati</taxon>
        <taxon>Verrucomicrobiota</taxon>
        <taxon>Opitutia</taxon>
        <taxon>Puniceicoccales</taxon>
        <taxon>Cerasicoccaceae</taxon>
        <taxon>Rubellicoccus</taxon>
    </lineage>
</organism>
<dbReference type="InterPro" id="IPR011049">
    <property type="entry name" value="Serralysin-like_metalloprot_C"/>
</dbReference>
<feature type="signal peptide" evidence="1">
    <location>
        <begin position="1"/>
        <end position="21"/>
    </location>
</feature>
<evidence type="ECO:0000256" key="1">
    <source>
        <dbReference type="SAM" id="SignalP"/>
    </source>
</evidence>
<sequence>MKKNLPVLCITALCSAAIMQGAVVINNGDLEIRDDGTNFGDLFMDGDYFQRYFDGVSTRTNGFAILYEHDAIVANPNKTFFMGFRDKHEFYWQSNYQAFLDTTGSVTSLMKLNADGSLVLYSQSDANDTIVFDPDGSTITFSKSGNSVSFLNDGGVLSTGVGDVTIDGKLTVADDIEIKNDLSIDNTPLDATDQPIVATQPGAFSILGGRADETSQRTGAMFRMGDMTIGADQSSGGGSYFQWFSELDFADGGSKIIYLYLGEWPFALWGYFDVTLTSDTWNAAGRGAITKRFPIAYKTWSQASPGSLHKFAEESSQVLAATGGIATMATIGEIEMFGTQVRVPIYFNNGGRGFGGLYVEGMFSRAYNDNDYPYATIDDYTDPIILDNAIEMEDLRVDGSITLADGTVISDTDDLLSAVLVSSGGANLITQDSSNNTDWGINNSTIGQATSTTMWGEGNTVAGFRSTAWGFETKATGVLSTAWGRSAEAITSISTAWGYFTKASGSTSTAWGSGTFAESYLSTALGRNNVVGFDASNNGSHVWLDLDPLFEIGIGTSAADRANAVTVIKNGQTTLENKYWFDAVDTNDNGVIDSDEDPTTVPVDPDTVIAGDQSSAGEALVVNGHARFNGAIYMEPQGDLSMGAYDGVP</sequence>
<dbReference type="Proteomes" id="UP001304300">
    <property type="component" value="Chromosome"/>
</dbReference>
<dbReference type="SUPFAM" id="SSF101967">
    <property type="entry name" value="Adhesin YadA, collagen-binding domain"/>
    <property type="match status" value="1"/>
</dbReference>
<dbReference type="RefSeq" id="WP_317835148.1">
    <property type="nucleotide sequence ID" value="NZ_CP136920.1"/>
</dbReference>
<dbReference type="EMBL" id="CP136920">
    <property type="protein sequence ID" value="WOO42623.1"/>
    <property type="molecule type" value="Genomic_DNA"/>
</dbReference>
<dbReference type="AlphaFoldDB" id="A0AAQ3QSL6"/>
<evidence type="ECO:0000313" key="3">
    <source>
        <dbReference type="Proteomes" id="UP001304300"/>
    </source>
</evidence>
<name>A0AAQ3QSL6_9BACT</name>
<dbReference type="KEGG" id="puo:RZN69_05930"/>
<dbReference type="CDD" id="cd12820">
    <property type="entry name" value="LbR_YadA-like"/>
    <property type="match status" value="1"/>
</dbReference>
<evidence type="ECO:0000313" key="2">
    <source>
        <dbReference type="EMBL" id="WOO42623.1"/>
    </source>
</evidence>
<protein>
    <submittedName>
        <fullName evidence="2">Uncharacterized protein</fullName>
    </submittedName>
</protein>
<accession>A0AAQ3QSL6</accession>
<reference evidence="2 3" key="1">
    <citation type="submission" date="2023-10" db="EMBL/GenBank/DDBJ databases">
        <title>Rubellicoccus peritrichatus gen. nov., sp. nov., isolated from an algae of coral reef tank.</title>
        <authorList>
            <person name="Luo J."/>
        </authorList>
    </citation>
    <scope>NUCLEOTIDE SEQUENCE [LARGE SCALE GENOMIC DNA]</scope>
    <source>
        <strain evidence="2 3">CR14</strain>
    </source>
</reference>
<keyword evidence="1" id="KW-0732">Signal</keyword>
<gene>
    <name evidence="2" type="ORF">RZN69_05930</name>
</gene>
<keyword evidence="3" id="KW-1185">Reference proteome</keyword>
<dbReference type="Gene3D" id="2.150.10.10">
    <property type="entry name" value="Serralysin-like metalloprotease, C-terminal"/>
    <property type="match status" value="1"/>
</dbReference>
<proteinExistence type="predicted"/>